<proteinExistence type="predicted"/>
<gene>
    <name evidence="2" type="ORF">CTEN210_07157</name>
</gene>
<evidence type="ECO:0000256" key="1">
    <source>
        <dbReference type="SAM" id="MobiDB-lite"/>
    </source>
</evidence>
<accession>A0AAD3CR67</accession>
<organism evidence="2 3">
    <name type="scientific">Chaetoceros tenuissimus</name>
    <dbReference type="NCBI Taxonomy" id="426638"/>
    <lineage>
        <taxon>Eukaryota</taxon>
        <taxon>Sar</taxon>
        <taxon>Stramenopiles</taxon>
        <taxon>Ochrophyta</taxon>
        <taxon>Bacillariophyta</taxon>
        <taxon>Coscinodiscophyceae</taxon>
        <taxon>Chaetocerotophycidae</taxon>
        <taxon>Chaetocerotales</taxon>
        <taxon>Chaetocerotaceae</taxon>
        <taxon>Chaetoceros</taxon>
    </lineage>
</organism>
<feature type="region of interest" description="Disordered" evidence="1">
    <location>
        <begin position="102"/>
        <end position="133"/>
    </location>
</feature>
<name>A0AAD3CR67_9STRA</name>
<dbReference type="EMBL" id="BLLK01000040">
    <property type="protein sequence ID" value="GFH50681.1"/>
    <property type="molecule type" value="Genomic_DNA"/>
</dbReference>
<protein>
    <submittedName>
        <fullName evidence="2">Uncharacterized protein</fullName>
    </submittedName>
</protein>
<evidence type="ECO:0000313" key="2">
    <source>
        <dbReference type="EMBL" id="GFH50681.1"/>
    </source>
</evidence>
<dbReference type="Proteomes" id="UP001054902">
    <property type="component" value="Unassembled WGS sequence"/>
</dbReference>
<reference evidence="2 3" key="1">
    <citation type="journal article" date="2021" name="Sci. Rep.">
        <title>The genome of the diatom Chaetoceros tenuissimus carries an ancient integrated fragment of an extant virus.</title>
        <authorList>
            <person name="Hongo Y."/>
            <person name="Kimura K."/>
            <person name="Takaki Y."/>
            <person name="Yoshida Y."/>
            <person name="Baba S."/>
            <person name="Kobayashi G."/>
            <person name="Nagasaki K."/>
            <person name="Hano T."/>
            <person name="Tomaru Y."/>
        </authorList>
    </citation>
    <scope>NUCLEOTIDE SEQUENCE [LARGE SCALE GENOMIC DNA]</scope>
    <source>
        <strain evidence="2 3">NIES-3715</strain>
    </source>
</reference>
<comment type="caution">
    <text evidence="2">The sequence shown here is derived from an EMBL/GenBank/DDBJ whole genome shotgun (WGS) entry which is preliminary data.</text>
</comment>
<sequence length="362" mass="40250">MANLNTFQLVQEFISNQLKSIFPPQEIHAAKKGRRVAVTKRQKKQAKQARKHKAACIAKLSINDRTENGVQLQGYAHYYSNKDFHALTQDTRDAILKARRDNNWVPGNRNDRDRNVDATATGNRNDDDVSSVGHSLAGRTITMDASVLRGVMATSSSTGDEQQQTNPPSNGSHARSTESAGLVWDGLKELQLGISSLAWMLMTMDSEIRQWNGFTLHGIIGKSSETVLFQISSLKEEQRTKHDWSWEHSKLDLPLHHLVSLVERPNGVQVPVFRDDTFISEFDRGLCHASSGLAQDLAVDSLVNSAKVQLKDSARIALASTEKQHHEVTKELLAKKWGISVSRAEATLKASISYQCDLLSCL</sequence>
<keyword evidence="3" id="KW-1185">Reference proteome</keyword>
<evidence type="ECO:0000313" key="3">
    <source>
        <dbReference type="Proteomes" id="UP001054902"/>
    </source>
</evidence>
<feature type="region of interest" description="Disordered" evidence="1">
    <location>
        <begin position="153"/>
        <end position="178"/>
    </location>
</feature>
<dbReference type="AlphaFoldDB" id="A0AAD3CR67"/>